<evidence type="ECO:0000313" key="4">
    <source>
        <dbReference type="Proteomes" id="UP000183945"/>
    </source>
</evidence>
<dbReference type="GO" id="GO:0016853">
    <property type="term" value="F:isomerase activity"/>
    <property type="evidence" value="ECO:0007669"/>
    <property type="project" value="UniProtKB-KW"/>
</dbReference>
<keyword evidence="1" id="KW-1133">Transmembrane helix</keyword>
<dbReference type="AlphaFoldDB" id="A0A1M5KM35"/>
<dbReference type="Proteomes" id="UP000183945">
    <property type="component" value="Unassembled WGS sequence"/>
</dbReference>
<keyword evidence="1" id="KW-0472">Membrane</keyword>
<dbReference type="GO" id="GO:0016209">
    <property type="term" value="F:antioxidant activity"/>
    <property type="evidence" value="ECO:0007669"/>
    <property type="project" value="InterPro"/>
</dbReference>
<evidence type="ECO:0000259" key="2">
    <source>
        <dbReference type="PROSITE" id="PS51352"/>
    </source>
</evidence>
<dbReference type="SUPFAM" id="SSF52833">
    <property type="entry name" value="Thioredoxin-like"/>
    <property type="match status" value="1"/>
</dbReference>
<dbReference type="OrthoDB" id="9815205at2"/>
<evidence type="ECO:0000313" key="3">
    <source>
        <dbReference type="EMBL" id="SHG53263.1"/>
    </source>
</evidence>
<keyword evidence="1" id="KW-0812">Transmembrane</keyword>
<dbReference type="PANTHER" id="PTHR42852">
    <property type="entry name" value="THIOL:DISULFIDE INTERCHANGE PROTEIN DSBE"/>
    <property type="match status" value="1"/>
</dbReference>
<accession>A0A1M5KM35</accession>
<proteinExistence type="predicted"/>
<feature type="domain" description="Thioredoxin" evidence="2">
    <location>
        <begin position="49"/>
        <end position="186"/>
    </location>
</feature>
<reference evidence="4" key="1">
    <citation type="submission" date="2016-11" db="EMBL/GenBank/DDBJ databases">
        <authorList>
            <person name="Varghese N."/>
            <person name="Submissions S."/>
        </authorList>
    </citation>
    <scope>NUCLEOTIDE SEQUENCE [LARGE SCALE GENOMIC DNA]</scope>
    <source>
        <strain evidence="4">DSM 24579</strain>
    </source>
</reference>
<dbReference type="GO" id="GO:0016491">
    <property type="term" value="F:oxidoreductase activity"/>
    <property type="evidence" value="ECO:0007669"/>
    <property type="project" value="InterPro"/>
</dbReference>
<dbReference type="Gene3D" id="3.40.30.10">
    <property type="entry name" value="Glutaredoxin"/>
    <property type="match status" value="1"/>
</dbReference>
<dbReference type="PANTHER" id="PTHR42852:SF17">
    <property type="entry name" value="THIOREDOXIN-LIKE PROTEIN HI_1115"/>
    <property type="match status" value="1"/>
</dbReference>
<keyword evidence="3" id="KW-0413">Isomerase</keyword>
<dbReference type="InterPro" id="IPR000866">
    <property type="entry name" value="AhpC/TSA"/>
</dbReference>
<dbReference type="InterPro" id="IPR036249">
    <property type="entry name" value="Thioredoxin-like_sf"/>
</dbReference>
<dbReference type="EMBL" id="FQVT01000015">
    <property type="protein sequence ID" value="SHG53263.1"/>
    <property type="molecule type" value="Genomic_DNA"/>
</dbReference>
<dbReference type="STRING" id="1073325.SAMN05444483_11528"/>
<dbReference type="InterPro" id="IPR013766">
    <property type="entry name" value="Thioredoxin_domain"/>
</dbReference>
<organism evidence="3 4">
    <name type="scientific">Salegentibacter echinorum</name>
    <dbReference type="NCBI Taxonomy" id="1073325"/>
    <lineage>
        <taxon>Bacteria</taxon>
        <taxon>Pseudomonadati</taxon>
        <taxon>Bacteroidota</taxon>
        <taxon>Flavobacteriia</taxon>
        <taxon>Flavobacteriales</taxon>
        <taxon>Flavobacteriaceae</taxon>
        <taxon>Salegentibacter</taxon>
    </lineage>
</organism>
<dbReference type="RefSeq" id="WP_072881180.1">
    <property type="nucleotide sequence ID" value="NZ_FQVT01000015.1"/>
</dbReference>
<gene>
    <name evidence="3" type="ORF">SAMN05444483_11528</name>
</gene>
<name>A0A1M5KM35_SALEC</name>
<feature type="transmembrane region" description="Helical" evidence="1">
    <location>
        <begin position="6"/>
        <end position="23"/>
    </location>
</feature>
<dbReference type="InterPro" id="IPR050553">
    <property type="entry name" value="Thioredoxin_ResA/DsbE_sf"/>
</dbReference>
<evidence type="ECO:0000256" key="1">
    <source>
        <dbReference type="SAM" id="Phobius"/>
    </source>
</evidence>
<dbReference type="Pfam" id="PF00578">
    <property type="entry name" value="AhpC-TSA"/>
    <property type="match status" value="1"/>
</dbReference>
<protein>
    <submittedName>
        <fullName evidence="3">Thiol-disulfide isomerase or thioredoxin</fullName>
    </submittedName>
</protein>
<keyword evidence="4" id="KW-1185">Reference proteome</keyword>
<sequence>MKKLFSNQWANIIFIVIILVMLIPQTRKPIAIVFNKLIAFSPSVTAEEEREMLESYDWTLETKDGKKVNFSEAKGEVIIVNYWATWCPPCIAEMPSFQELYSDYGDRVKFYFISGEDHETTNNFLKRKGYRFNSYRMLSADPKPLNGYTLPTTFVIDKKGAIVINKVGAADWNSQNFRNTLEQLLAKE</sequence>
<dbReference type="PROSITE" id="PS51352">
    <property type="entry name" value="THIOREDOXIN_2"/>
    <property type="match status" value="1"/>
</dbReference>
<dbReference type="CDD" id="cd02966">
    <property type="entry name" value="TlpA_like_family"/>
    <property type="match status" value="1"/>
</dbReference>